<organism evidence="2 3">
    <name type="scientific">Streptomyces kaniharaensis</name>
    <dbReference type="NCBI Taxonomy" id="212423"/>
    <lineage>
        <taxon>Bacteria</taxon>
        <taxon>Bacillati</taxon>
        <taxon>Actinomycetota</taxon>
        <taxon>Actinomycetes</taxon>
        <taxon>Kitasatosporales</taxon>
        <taxon>Streptomycetaceae</taxon>
        <taxon>Streptomyces</taxon>
    </lineage>
</organism>
<feature type="region of interest" description="Disordered" evidence="1">
    <location>
        <begin position="228"/>
        <end position="251"/>
    </location>
</feature>
<accession>A0A6N7KZL2</accession>
<evidence type="ECO:0000256" key="1">
    <source>
        <dbReference type="SAM" id="MobiDB-lite"/>
    </source>
</evidence>
<sequence length="251" mass="27481">MVTAARGARYTPKQFEELWRGLVECAPFHYEGHLQGLQYWCAKWFGSDKKMLAFAKRAMKKAPAGSPLPGLHLHALHELELRGALGTTLAGELGKQPVRKVAAALAQVRPDDERLPMLRHLLAHYAGTAGLYGIALEQFRAIGPWCGCTPWTGAADPATRTSSTVNERSVERWRRAGARARRSREAQQLLVAPPLNRPHPARERAVDVRRGVRAPRLTCGREFTDGLLSSLPGAGVTPSTPAPSEVSACQR</sequence>
<gene>
    <name evidence="2" type="ORF">F7Q99_26370</name>
</gene>
<name>A0A6N7KZL2_9ACTN</name>
<keyword evidence="3" id="KW-1185">Reference proteome</keyword>
<reference evidence="2 3" key="1">
    <citation type="submission" date="2019-09" db="EMBL/GenBank/DDBJ databases">
        <title>Genome Sequences of Streptomyces kaniharaensis ATCC 21070.</title>
        <authorList>
            <person name="Zhu W."/>
            <person name="De Crecy-Lagard V."/>
            <person name="Richards N.G."/>
        </authorList>
    </citation>
    <scope>NUCLEOTIDE SEQUENCE [LARGE SCALE GENOMIC DNA]</scope>
    <source>
        <strain evidence="2 3">SF-557</strain>
    </source>
</reference>
<protein>
    <submittedName>
        <fullName evidence="2">Uncharacterized protein</fullName>
    </submittedName>
</protein>
<evidence type="ECO:0000313" key="2">
    <source>
        <dbReference type="EMBL" id="MQS15698.1"/>
    </source>
</evidence>
<dbReference type="RefSeq" id="WP_153465352.1">
    <property type="nucleotide sequence ID" value="NZ_WBOF01000001.1"/>
</dbReference>
<comment type="caution">
    <text evidence="2">The sequence shown here is derived from an EMBL/GenBank/DDBJ whole genome shotgun (WGS) entry which is preliminary data.</text>
</comment>
<dbReference type="EMBL" id="WBOF01000001">
    <property type="protein sequence ID" value="MQS15698.1"/>
    <property type="molecule type" value="Genomic_DNA"/>
</dbReference>
<proteinExistence type="predicted"/>
<evidence type="ECO:0000313" key="3">
    <source>
        <dbReference type="Proteomes" id="UP000450000"/>
    </source>
</evidence>
<dbReference type="Proteomes" id="UP000450000">
    <property type="component" value="Unassembled WGS sequence"/>
</dbReference>
<dbReference type="OrthoDB" id="3284019at2"/>
<dbReference type="AlphaFoldDB" id="A0A6N7KZL2"/>